<protein>
    <submittedName>
        <fullName evidence="7">FAD-linked oxidase</fullName>
    </submittedName>
</protein>
<dbReference type="PANTHER" id="PTHR42934:SF2">
    <property type="entry name" value="GLYCOLATE OXIDASE SUBUNIT GLCD"/>
    <property type="match status" value="1"/>
</dbReference>
<gene>
    <name evidence="7" type="ORF">GCM10025874_30310</name>
</gene>
<keyword evidence="5" id="KW-0560">Oxidoreductase</keyword>
<dbReference type="InterPro" id="IPR004113">
    <property type="entry name" value="FAD-bd_oxidored_4_C"/>
</dbReference>
<dbReference type="RefSeq" id="WP_284234175.1">
    <property type="nucleotide sequence ID" value="NZ_BSUL01000001.1"/>
</dbReference>
<dbReference type="InterPro" id="IPR016171">
    <property type="entry name" value="Vanillyl_alc_oxidase_C-sub2"/>
</dbReference>
<evidence type="ECO:0000313" key="7">
    <source>
        <dbReference type="EMBL" id="GMA29778.1"/>
    </source>
</evidence>
<dbReference type="InterPro" id="IPR016169">
    <property type="entry name" value="FAD-bd_PCMH_sub2"/>
</dbReference>
<dbReference type="GO" id="GO:0016491">
    <property type="term" value="F:oxidoreductase activity"/>
    <property type="evidence" value="ECO:0007669"/>
    <property type="project" value="UniProtKB-KW"/>
</dbReference>
<organism evidence="7 8">
    <name type="scientific">Arenivirga flava</name>
    <dbReference type="NCBI Taxonomy" id="1930060"/>
    <lineage>
        <taxon>Bacteria</taxon>
        <taxon>Bacillati</taxon>
        <taxon>Actinomycetota</taxon>
        <taxon>Actinomycetes</taxon>
        <taxon>Micrococcales</taxon>
        <taxon>Microbacteriaceae</taxon>
        <taxon>Arenivirga</taxon>
    </lineage>
</organism>
<dbReference type="SUPFAM" id="SSF55103">
    <property type="entry name" value="FAD-linked oxidases, C-terminal domain"/>
    <property type="match status" value="1"/>
</dbReference>
<dbReference type="Gene3D" id="3.30.465.10">
    <property type="match status" value="1"/>
</dbReference>
<dbReference type="InterPro" id="IPR016166">
    <property type="entry name" value="FAD-bd_PCMH"/>
</dbReference>
<dbReference type="AlphaFoldDB" id="A0AA37UFT4"/>
<name>A0AA37UFT4_9MICO</name>
<dbReference type="InterPro" id="IPR016164">
    <property type="entry name" value="FAD-linked_Oxase-like_C"/>
</dbReference>
<keyword evidence="4" id="KW-0274">FAD</keyword>
<comment type="cofactor">
    <cofactor evidence="1">
        <name>FAD</name>
        <dbReference type="ChEBI" id="CHEBI:57692"/>
    </cofactor>
</comment>
<evidence type="ECO:0000256" key="2">
    <source>
        <dbReference type="ARBA" id="ARBA00008000"/>
    </source>
</evidence>
<comment type="similarity">
    <text evidence="2">Belongs to the FAD-binding oxidoreductase/transferase type 4 family.</text>
</comment>
<dbReference type="SUPFAM" id="SSF56176">
    <property type="entry name" value="FAD-binding/transporter-associated domain-like"/>
    <property type="match status" value="1"/>
</dbReference>
<evidence type="ECO:0000259" key="6">
    <source>
        <dbReference type="PROSITE" id="PS51387"/>
    </source>
</evidence>
<keyword evidence="3" id="KW-0285">Flavoprotein</keyword>
<feature type="domain" description="FAD-binding PCMH-type" evidence="6">
    <location>
        <begin position="35"/>
        <end position="214"/>
    </location>
</feature>
<comment type="caution">
    <text evidence="7">The sequence shown here is derived from an EMBL/GenBank/DDBJ whole genome shotgun (WGS) entry which is preliminary data.</text>
</comment>
<evidence type="ECO:0000313" key="8">
    <source>
        <dbReference type="Proteomes" id="UP001157160"/>
    </source>
</evidence>
<dbReference type="Pfam" id="PF01565">
    <property type="entry name" value="FAD_binding_4"/>
    <property type="match status" value="1"/>
</dbReference>
<dbReference type="PANTHER" id="PTHR42934">
    <property type="entry name" value="GLYCOLATE OXIDASE SUBUNIT GLCD"/>
    <property type="match status" value="1"/>
</dbReference>
<proteinExistence type="inferred from homology"/>
<dbReference type="PROSITE" id="PS51387">
    <property type="entry name" value="FAD_PCMH"/>
    <property type="match status" value="1"/>
</dbReference>
<dbReference type="Gene3D" id="1.10.45.10">
    <property type="entry name" value="Vanillyl-alcohol Oxidase, Chain A, domain 4"/>
    <property type="match status" value="1"/>
</dbReference>
<evidence type="ECO:0000256" key="3">
    <source>
        <dbReference type="ARBA" id="ARBA00022630"/>
    </source>
</evidence>
<sequence length="459" mass="46828">MPQPLTDLVAAVGADAVLTGDATLPYRRDHADGTPVGDPLAVALPSSTEEVAAVVRICAEHALTMVPQGARSGLAGGANAIDGAVLICLERMRRVLELDAVDQVARVEAGVLTIDLARAATDAGLFYPPDPGSWEISTIGGNIATNAGGMRCLKYGVTRDFVRELTAVLADGEIVRVGHRTVKGVAGLDLVGLLVGSEGTLGIVTEATVALLPAPAPSAGLSAAFPSAAAALAAADALVADARRPSVLEFLDAGCIAAIDALIARGDAPGPRLPVAEALLLVQSDAADAVGDVRHYAAIAAAHGATLVETADDPERVDALMDVRRLLHPALRAIRGASLNEDVSVPRSQLPALLEGIAALGEELGITIVTGGHLGDGNLHPTVAYDADDPADVARATRAYLAVIELALRLGGTASGEHGIGSLKLPAIGAELGPRVHEAQRAIKRALDPRGLLNPGRKY</sequence>
<evidence type="ECO:0000256" key="1">
    <source>
        <dbReference type="ARBA" id="ARBA00001974"/>
    </source>
</evidence>
<reference evidence="7 8" key="1">
    <citation type="journal article" date="2014" name="Int. J. Syst. Evol. Microbiol.">
        <title>Complete genome sequence of Corynebacterium casei LMG S-19264T (=DSM 44701T), isolated from a smear-ripened cheese.</title>
        <authorList>
            <consortium name="US DOE Joint Genome Institute (JGI-PGF)"/>
            <person name="Walter F."/>
            <person name="Albersmeier A."/>
            <person name="Kalinowski J."/>
            <person name="Ruckert C."/>
        </authorList>
    </citation>
    <scope>NUCLEOTIDE SEQUENCE [LARGE SCALE GENOMIC DNA]</scope>
    <source>
        <strain evidence="7 8">NBRC 112289</strain>
    </source>
</reference>
<evidence type="ECO:0000256" key="5">
    <source>
        <dbReference type="ARBA" id="ARBA00023002"/>
    </source>
</evidence>
<dbReference type="InterPro" id="IPR036318">
    <property type="entry name" value="FAD-bd_PCMH-like_sf"/>
</dbReference>
<accession>A0AA37UFT4</accession>
<dbReference type="InterPro" id="IPR051914">
    <property type="entry name" value="FAD-linked_OxidoTrans_Type4"/>
</dbReference>
<keyword evidence="8" id="KW-1185">Reference proteome</keyword>
<dbReference type="GO" id="GO:0071949">
    <property type="term" value="F:FAD binding"/>
    <property type="evidence" value="ECO:0007669"/>
    <property type="project" value="InterPro"/>
</dbReference>
<dbReference type="InterPro" id="IPR006094">
    <property type="entry name" value="Oxid_FAD_bind_N"/>
</dbReference>
<dbReference type="EMBL" id="BSUL01000001">
    <property type="protein sequence ID" value="GMA29778.1"/>
    <property type="molecule type" value="Genomic_DNA"/>
</dbReference>
<dbReference type="Pfam" id="PF02913">
    <property type="entry name" value="FAD-oxidase_C"/>
    <property type="match status" value="1"/>
</dbReference>
<dbReference type="Gene3D" id="3.30.70.2740">
    <property type="match status" value="1"/>
</dbReference>
<dbReference type="Proteomes" id="UP001157160">
    <property type="component" value="Unassembled WGS sequence"/>
</dbReference>
<evidence type="ECO:0000256" key="4">
    <source>
        <dbReference type="ARBA" id="ARBA00022827"/>
    </source>
</evidence>
<dbReference type="FunFam" id="3.30.70.2740:FF:000001">
    <property type="entry name" value="D-lactate dehydrogenase mitochondrial"/>
    <property type="match status" value="1"/>
</dbReference>